<sequence>MLLWPATTVWSGEHIRLGAEDSWPPFSNADGTGLSNQIVREAFAAQGVSVDYYVAPYARLLKEVEEGRLLGAFNVTREPSTAARFHFCKEKLFSATTAYFHNTDRPLKARQFTEVGGGKRVGMIIGYEYGPYILNNKDILPIRVASQESLINMLIRKHVDAIIMFDTIANQTLPRVPGSEKIARAFDGETSDIYVAFSRNHPDTKRYCRLLDTGLVRLKQQGRIDAILTQSPR</sequence>
<protein>
    <submittedName>
        <fullName evidence="1">Amino acid ABC transporter substrate-binding protein</fullName>
    </submittedName>
</protein>
<gene>
    <name evidence="1" type="ORF">GCM10007924_05330</name>
</gene>
<evidence type="ECO:0000313" key="2">
    <source>
        <dbReference type="Proteomes" id="UP001161409"/>
    </source>
</evidence>
<keyword evidence="2" id="KW-1185">Reference proteome</keyword>
<evidence type="ECO:0000313" key="1">
    <source>
        <dbReference type="EMBL" id="GLQ05312.1"/>
    </source>
</evidence>
<dbReference type="Proteomes" id="UP001161409">
    <property type="component" value="Unassembled WGS sequence"/>
</dbReference>
<name>A0ABQ5TZ91_9PROT</name>
<reference evidence="1" key="2">
    <citation type="submission" date="2023-01" db="EMBL/GenBank/DDBJ databases">
        <title>Draft genome sequence of Sneathiella chinensis strain NBRC 103408.</title>
        <authorList>
            <person name="Sun Q."/>
            <person name="Mori K."/>
        </authorList>
    </citation>
    <scope>NUCLEOTIDE SEQUENCE</scope>
    <source>
        <strain evidence="1">NBRC 103408</strain>
    </source>
</reference>
<accession>A0ABQ5TZ91</accession>
<reference evidence="1" key="1">
    <citation type="journal article" date="2014" name="Int. J. Syst. Evol. Microbiol.">
        <title>Complete genome of a new Firmicutes species belonging to the dominant human colonic microbiota ('Ruminococcus bicirculans') reveals two chromosomes and a selective capacity to utilize plant glucans.</title>
        <authorList>
            <consortium name="NISC Comparative Sequencing Program"/>
            <person name="Wegmann U."/>
            <person name="Louis P."/>
            <person name="Goesmann A."/>
            <person name="Henrissat B."/>
            <person name="Duncan S.H."/>
            <person name="Flint H.J."/>
        </authorList>
    </citation>
    <scope>NUCLEOTIDE SEQUENCE</scope>
    <source>
        <strain evidence="1">NBRC 103408</strain>
    </source>
</reference>
<dbReference type="PANTHER" id="PTHR35936">
    <property type="entry name" value="MEMBRANE-BOUND LYTIC MUREIN TRANSGLYCOSYLASE F"/>
    <property type="match status" value="1"/>
</dbReference>
<dbReference type="RefSeq" id="WP_169559320.1">
    <property type="nucleotide sequence ID" value="NZ_BSNF01000001.1"/>
</dbReference>
<proteinExistence type="predicted"/>
<organism evidence="1 2">
    <name type="scientific">Sneathiella chinensis</name>
    <dbReference type="NCBI Taxonomy" id="349750"/>
    <lineage>
        <taxon>Bacteria</taxon>
        <taxon>Pseudomonadati</taxon>
        <taxon>Pseudomonadota</taxon>
        <taxon>Alphaproteobacteria</taxon>
        <taxon>Sneathiellales</taxon>
        <taxon>Sneathiellaceae</taxon>
        <taxon>Sneathiella</taxon>
    </lineage>
</organism>
<dbReference type="EMBL" id="BSNF01000001">
    <property type="protein sequence ID" value="GLQ05312.1"/>
    <property type="molecule type" value="Genomic_DNA"/>
</dbReference>
<dbReference type="PANTHER" id="PTHR35936:SF25">
    <property type="entry name" value="ABC TRANSPORTER SUBSTRATE-BINDING PROTEIN"/>
    <property type="match status" value="1"/>
</dbReference>
<dbReference type="Gene3D" id="3.40.190.10">
    <property type="entry name" value="Periplasmic binding protein-like II"/>
    <property type="match status" value="2"/>
</dbReference>
<dbReference type="SUPFAM" id="SSF53850">
    <property type="entry name" value="Periplasmic binding protein-like II"/>
    <property type="match status" value="1"/>
</dbReference>
<comment type="caution">
    <text evidence="1">The sequence shown here is derived from an EMBL/GenBank/DDBJ whole genome shotgun (WGS) entry which is preliminary data.</text>
</comment>